<dbReference type="EMBL" id="GBRH01161604">
    <property type="protein sequence ID" value="JAE36292.1"/>
    <property type="molecule type" value="Transcribed_RNA"/>
</dbReference>
<reference evidence="1" key="2">
    <citation type="journal article" date="2015" name="Data Brief">
        <title>Shoot transcriptome of the giant reed, Arundo donax.</title>
        <authorList>
            <person name="Barrero R.A."/>
            <person name="Guerrero F.D."/>
            <person name="Moolhuijzen P."/>
            <person name="Goolsby J.A."/>
            <person name="Tidwell J."/>
            <person name="Bellgard S.E."/>
            <person name="Bellgard M.I."/>
        </authorList>
    </citation>
    <scope>NUCLEOTIDE SEQUENCE</scope>
    <source>
        <tissue evidence="1">Shoot tissue taken approximately 20 cm above the soil surface</tissue>
    </source>
</reference>
<sequence>MRVDYTVFSHAGIYCNIRYRHTSTSSHQCQQRE</sequence>
<dbReference type="AlphaFoldDB" id="A0A0A9HHR2"/>
<evidence type="ECO:0000313" key="1">
    <source>
        <dbReference type="EMBL" id="JAE36292.1"/>
    </source>
</evidence>
<organism evidence="1">
    <name type="scientific">Arundo donax</name>
    <name type="common">Giant reed</name>
    <name type="synonym">Donax arundinaceus</name>
    <dbReference type="NCBI Taxonomy" id="35708"/>
    <lineage>
        <taxon>Eukaryota</taxon>
        <taxon>Viridiplantae</taxon>
        <taxon>Streptophyta</taxon>
        <taxon>Embryophyta</taxon>
        <taxon>Tracheophyta</taxon>
        <taxon>Spermatophyta</taxon>
        <taxon>Magnoliopsida</taxon>
        <taxon>Liliopsida</taxon>
        <taxon>Poales</taxon>
        <taxon>Poaceae</taxon>
        <taxon>PACMAD clade</taxon>
        <taxon>Arundinoideae</taxon>
        <taxon>Arundineae</taxon>
        <taxon>Arundo</taxon>
    </lineage>
</organism>
<name>A0A0A9HHR2_ARUDO</name>
<protein>
    <submittedName>
        <fullName evidence="1">Uncharacterized protein</fullName>
    </submittedName>
</protein>
<reference evidence="1" key="1">
    <citation type="submission" date="2014-09" db="EMBL/GenBank/DDBJ databases">
        <authorList>
            <person name="Magalhaes I.L.F."/>
            <person name="Oliveira U."/>
            <person name="Santos F.R."/>
            <person name="Vidigal T.H.D.A."/>
            <person name="Brescovit A.D."/>
            <person name="Santos A.J."/>
        </authorList>
    </citation>
    <scope>NUCLEOTIDE SEQUENCE</scope>
    <source>
        <tissue evidence="1">Shoot tissue taken approximately 20 cm above the soil surface</tissue>
    </source>
</reference>
<proteinExistence type="predicted"/>
<accession>A0A0A9HHR2</accession>